<evidence type="ECO:0000313" key="1">
    <source>
        <dbReference type="EMBL" id="VVA99308.1"/>
    </source>
</evidence>
<keyword evidence="2" id="KW-1185">Reference proteome</keyword>
<comment type="caution">
    <text evidence="1">The sequence shown here is derived from an EMBL/GenBank/DDBJ whole genome shotgun (WGS) entry which is preliminary data.</text>
</comment>
<accession>A0A565BCF3</accession>
<dbReference type="EMBL" id="CABITT030000003">
    <property type="protein sequence ID" value="VVA99308.1"/>
    <property type="molecule type" value="Genomic_DNA"/>
</dbReference>
<reference evidence="1" key="1">
    <citation type="submission" date="2019-07" db="EMBL/GenBank/DDBJ databases">
        <authorList>
            <person name="Dittberner H."/>
        </authorList>
    </citation>
    <scope>NUCLEOTIDE SEQUENCE [LARGE SCALE GENOMIC DNA]</scope>
</reference>
<organism evidence="1 2">
    <name type="scientific">Arabis nemorensis</name>
    <dbReference type="NCBI Taxonomy" id="586526"/>
    <lineage>
        <taxon>Eukaryota</taxon>
        <taxon>Viridiplantae</taxon>
        <taxon>Streptophyta</taxon>
        <taxon>Embryophyta</taxon>
        <taxon>Tracheophyta</taxon>
        <taxon>Spermatophyta</taxon>
        <taxon>Magnoliopsida</taxon>
        <taxon>eudicotyledons</taxon>
        <taxon>Gunneridae</taxon>
        <taxon>Pentapetalae</taxon>
        <taxon>rosids</taxon>
        <taxon>malvids</taxon>
        <taxon>Brassicales</taxon>
        <taxon>Brassicaceae</taxon>
        <taxon>Arabideae</taxon>
        <taxon>Arabis</taxon>
    </lineage>
</organism>
<dbReference type="Proteomes" id="UP000489600">
    <property type="component" value="Unassembled WGS sequence"/>
</dbReference>
<sequence>MVTPSNMMTDPTKQYEFPAMDTDLVEDLDVPPVRTKERIDWDLAPFPDTTVINDKPAPVTESTPMELLLEHEALNNLILLDRQDTTDETSDNALEIL</sequence>
<evidence type="ECO:0000313" key="2">
    <source>
        <dbReference type="Proteomes" id="UP000489600"/>
    </source>
</evidence>
<name>A0A565BCF3_9BRAS</name>
<proteinExistence type="predicted"/>
<dbReference type="AlphaFoldDB" id="A0A565BCF3"/>
<gene>
    <name evidence="1" type="ORF">ANE_LOCUS9753</name>
</gene>
<protein>
    <submittedName>
        <fullName evidence="1">Uncharacterized protein</fullName>
    </submittedName>
</protein>